<dbReference type="PATRIC" id="fig|35806.4.peg.673"/>
<dbReference type="AlphaFoldDB" id="A0A0D6AY88"/>
<evidence type="ECO:0000313" key="2">
    <source>
        <dbReference type="Proteomes" id="UP000064912"/>
    </source>
</evidence>
<organism evidence="1 2">
    <name type="scientific">Rhodovulum sulfidophilum</name>
    <name type="common">Rhodobacter sulfidophilus</name>
    <dbReference type="NCBI Taxonomy" id="35806"/>
    <lineage>
        <taxon>Bacteria</taxon>
        <taxon>Pseudomonadati</taxon>
        <taxon>Pseudomonadota</taxon>
        <taxon>Alphaproteobacteria</taxon>
        <taxon>Rhodobacterales</taxon>
        <taxon>Paracoccaceae</taxon>
        <taxon>Rhodovulum</taxon>
    </lineage>
</organism>
<proteinExistence type="predicted"/>
<dbReference type="KEGG" id="rsu:NHU_00658"/>
<dbReference type="Proteomes" id="UP000064912">
    <property type="component" value="Chromosome"/>
</dbReference>
<accession>A0A0D6AY88</accession>
<gene>
    <name evidence="1" type="ORF">NHU_00658</name>
</gene>
<protein>
    <submittedName>
        <fullName evidence="1">Uncharacterized protein</fullName>
    </submittedName>
</protein>
<dbReference type="EMBL" id="AP014800">
    <property type="protein sequence ID" value="BAQ67827.1"/>
    <property type="molecule type" value="Genomic_DNA"/>
</dbReference>
<name>A0A0D6AY88_RHOSU</name>
<reference evidence="1 2" key="1">
    <citation type="submission" date="2015-02" db="EMBL/GenBank/DDBJ databases">
        <title>Genome sequene of Rhodovulum sulfidophilum DSM 2351.</title>
        <authorList>
            <person name="Nagao N."/>
        </authorList>
    </citation>
    <scope>NUCLEOTIDE SEQUENCE [LARGE SCALE GENOMIC DNA]</scope>
    <source>
        <strain evidence="1 2">DSM 2351</strain>
    </source>
</reference>
<sequence length="275" mass="28973">MTQATYLLDTGHTKAQAFAMLQGVLSAIQSGNAGATPPAETAAGMIWVDTATRALKMRNIANNGWITLGSLAGEAFTPAGVLQLTLAQATDPTGTAFGALSGQILKAVVEAFAPPQIRPRVYSYHLLDTSGPTGVMDLTDASCAVIRFAMNPVGLRSGEGLQIRLSTDGGASWSAWTELVFYPSRGGPATIQGQVYISFDDIEAAWRRTMMASYGNSTSTWGHEASSVSGSIDLVGRPTCMQIRLGRNRNRSFAAGTVEIFSGPTDSFVIGRDVS</sequence>
<evidence type="ECO:0000313" key="1">
    <source>
        <dbReference type="EMBL" id="BAQ67827.1"/>
    </source>
</evidence>